<evidence type="ECO:0000256" key="4">
    <source>
        <dbReference type="SAM" id="MobiDB-lite"/>
    </source>
</evidence>
<accession>B4RGQ0</accession>
<proteinExistence type="inferred from homology"/>
<dbReference type="AlphaFoldDB" id="B4RGQ0"/>
<evidence type="ECO:0000256" key="3">
    <source>
        <dbReference type="RuleBase" id="RU000363"/>
    </source>
</evidence>
<evidence type="ECO:0000256" key="1">
    <source>
        <dbReference type="ARBA" id="ARBA00006484"/>
    </source>
</evidence>
<evidence type="ECO:0000313" key="7">
    <source>
        <dbReference type="Proteomes" id="UP000001868"/>
    </source>
</evidence>
<protein>
    <submittedName>
        <fullName evidence="6">Short-chain dehydrogenase/reductase</fullName>
    </submittedName>
</protein>
<dbReference type="InterPro" id="IPR036291">
    <property type="entry name" value="NAD(P)-bd_dom_sf"/>
</dbReference>
<dbReference type="InterPro" id="IPR002347">
    <property type="entry name" value="SDR_fam"/>
</dbReference>
<sequence>MRAKLKPLDQQVIVITGASSGIGLATARAAAQAGAAVVLAARNEEALLQICAELEADGGRAHFVVADVGEAEDVARIAREAAARFGGFDTWVNDAGVGIYGDSLEIPVEDHERLFRTNYFGVVNGSVEAARHLKDRPGGGAIINVGSIVSDMASPLMGPYVASKHAVKGFTDCLRMDLQRQGAPVQVTLIKPASIGTPFPEHARNLMEEPARVPPPVYAPEVVAGAILHAARRHVRELTVGGAGRQLVLAQAMAPSLTDRVYAAVMPPLSRRKGEKAQDDSLYSPSADGQARTDAYGSRPFSVYTEAHKRPGLVLGAAILGLAAALAWRNRETLQRQAGPLVQRGRERLPWTRATGTPAGLQTTLH</sequence>
<feature type="region of interest" description="Disordered" evidence="4">
    <location>
        <begin position="272"/>
        <end position="294"/>
    </location>
</feature>
<organism evidence="6 7">
    <name type="scientific">Phenylobacterium zucineum (strain HLK1)</name>
    <dbReference type="NCBI Taxonomy" id="450851"/>
    <lineage>
        <taxon>Bacteria</taxon>
        <taxon>Pseudomonadati</taxon>
        <taxon>Pseudomonadota</taxon>
        <taxon>Alphaproteobacteria</taxon>
        <taxon>Caulobacterales</taxon>
        <taxon>Caulobacteraceae</taxon>
        <taxon>Phenylobacterium</taxon>
    </lineage>
</organism>
<dbReference type="EMBL" id="CP000747">
    <property type="protein sequence ID" value="ACG77266.1"/>
    <property type="molecule type" value="Genomic_DNA"/>
</dbReference>
<dbReference type="InterPro" id="IPR057326">
    <property type="entry name" value="KR_dom"/>
</dbReference>
<dbReference type="Pfam" id="PF00106">
    <property type="entry name" value="adh_short"/>
    <property type="match status" value="1"/>
</dbReference>
<dbReference type="GO" id="GO:0016491">
    <property type="term" value="F:oxidoreductase activity"/>
    <property type="evidence" value="ECO:0007669"/>
    <property type="project" value="UniProtKB-KW"/>
</dbReference>
<reference evidence="6 7" key="1">
    <citation type="journal article" date="2008" name="BMC Genomics">
        <title>Complete genome of Phenylobacterium zucineum - a novel facultative intracellular bacterium isolated from human erythroleukemia cell line K562.</title>
        <authorList>
            <person name="Luo Y."/>
            <person name="Xu X."/>
            <person name="Ding Z."/>
            <person name="Liu Z."/>
            <person name="Zhang B."/>
            <person name="Yan Z."/>
            <person name="Sun J."/>
            <person name="Hu S."/>
            <person name="Hu X."/>
        </authorList>
    </citation>
    <scope>NUCLEOTIDE SEQUENCE [LARGE SCALE GENOMIC DNA]</scope>
    <source>
        <strain evidence="6 7">HLK1</strain>
    </source>
</reference>
<dbReference type="eggNOG" id="COG0300">
    <property type="taxonomic scope" value="Bacteria"/>
</dbReference>
<comment type="similarity">
    <text evidence="1 3">Belongs to the short-chain dehydrogenases/reductases (SDR) family.</text>
</comment>
<evidence type="ECO:0000313" key="6">
    <source>
        <dbReference type="EMBL" id="ACG77266.1"/>
    </source>
</evidence>
<dbReference type="HOGENOM" id="CLU_010194_2_1_5"/>
<dbReference type="PROSITE" id="PS00061">
    <property type="entry name" value="ADH_SHORT"/>
    <property type="match status" value="1"/>
</dbReference>
<dbReference type="GO" id="GO:0016020">
    <property type="term" value="C:membrane"/>
    <property type="evidence" value="ECO:0007669"/>
    <property type="project" value="TreeGrafter"/>
</dbReference>
<gene>
    <name evidence="6" type="ordered locus">PHZ_c0852</name>
</gene>
<dbReference type="SMART" id="SM00822">
    <property type="entry name" value="PKS_KR"/>
    <property type="match status" value="1"/>
</dbReference>
<dbReference type="OrthoDB" id="9781689at2"/>
<evidence type="ECO:0000259" key="5">
    <source>
        <dbReference type="SMART" id="SM00822"/>
    </source>
</evidence>
<evidence type="ECO:0000256" key="2">
    <source>
        <dbReference type="ARBA" id="ARBA00023002"/>
    </source>
</evidence>
<dbReference type="PRINTS" id="PR00081">
    <property type="entry name" value="GDHRDH"/>
</dbReference>
<dbReference type="PANTHER" id="PTHR44196">
    <property type="entry name" value="DEHYDROGENASE/REDUCTASE SDR FAMILY MEMBER 7B"/>
    <property type="match status" value="1"/>
</dbReference>
<keyword evidence="2" id="KW-0560">Oxidoreductase</keyword>
<keyword evidence="7" id="KW-1185">Reference proteome</keyword>
<dbReference type="NCBIfam" id="NF005495">
    <property type="entry name" value="PRK07109.1"/>
    <property type="match status" value="1"/>
</dbReference>
<dbReference type="SUPFAM" id="SSF51735">
    <property type="entry name" value="NAD(P)-binding Rossmann-fold domains"/>
    <property type="match status" value="1"/>
</dbReference>
<dbReference type="Gene3D" id="3.40.50.720">
    <property type="entry name" value="NAD(P)-binding Rossmann-like Domain"/>
    <property type="match status" value="1"/>
</dbReference>
<dbReference type="STRING" id="450851.PHZ_c0852"/>
<dbReference type="KEGG" id="pzu:PHZ_c0852"/>
<dbReference type="RefSeq" id="WP_012521414.1">
    <property type="nucleotide sequence ID" value="NC_011144.1"/>
</dbReference>
<dbReference type="InterPro" id="IPR020904">
    <property type="entry name" value="Sc_DH/Rdtase_CS"/>
</dbReference>
<feature type="domain" description="Ketoreductase" evidence="5">
    <location>
        <begin position="11"/>
        <end position="196"/>
    </location>
</feature>
<dbReference type="PRINTS" id="PR00080">
    <property type="entry name" value="SDRFAMILY"/>
</dbReference>
<name>B4RGQ0_PHEZH</name>
<dbReference type="Proteomes" id="UP000001868">
    <property type="component" value="Chromosome"/>
</dbReference>
<dbReference type="PANTHER" id="PTHR44196:SF1">
    <property type="entry name" value="DEHYDROGENASE_REDUCTASE SDR FAMILY MEMBER 7B"/>
    <property type="match status" value="1"/>
</dbReference>